<keyword evidence="1" id="KW-0812">Transmembrane</keyword>
<protein>
    <submittedName>
        <fullName evidence="2">Uncharacterized protein</fullName>
    </submittedName>
</protein>
<evidence type="ECO:0000313" key="3">
    <source>
        <dbReference type="Proteomes" id="UP000663193"/>
    </source>
</evidence>
<keyword evidence="1" id="KW-1133">Transmembrane helix</keyword>
<dbReference type="Proteomes" id="UP000663193">
    <property type="component" value="Chromosome 10"/>
</dbReference>
<accession>A0A7U2F831</accession>
<organism evidence="2 3">
    <name type="scientific">Phaeosphaeria nodorum (strain SN15 / ATCC MYA-4574 / FGSC 10173)</name>
    <name type="common">Glume blotch fungus</name>
    <name type="synonym">Parastagonospora nodorum</name>
    <dbReference type="NCBI Taxonomy" id="321614"/>
    <lineage>
        <taxon>Eukaryota</taxon>
        <taxon>Fungi</taxon>
        <taxon>Dikarya</taxon>
        <taxon>Ascomycota</taxon>
        <taxon>Pezizomycotina</taxon>
        <taxon>Dothideomycetes</taxon>
        <taxon>Pleosporomycetidae</taxon>
        <taxon>Pleosporales</taxon>
        <taxon>Pleosporineae</taxon>
        <taxon>Phaeosphaeriaceae</taxon>
        <taxon>Parastagonospora</taxon>
    </lineage>
</organism>
<evidence type="ECO:0000256" key="1">
    <source>
        <dbReference type="SAM" id="Phobius"/>
    </source>
</evidence>
<keyword evidence="3" id="KW-1185">Reference proteome</keyword>
<feature type="transmembrane region" description="Helical" evidence="1">
    <location>
        <begin position="525"/>
        <end position="543"/>
    </location>
</feature>
<reference evidence="3" key="1">
    <citation type="journal article" date="2021" name="BMC Genomics">
        <title>Chromosome-level genome assembly and manually-curated proteome of model necrotroph Parastagonospora nodorum Sn15 reveals a genome-wide trove of candidate effector homologs, and redundancy of virulence-related functions within an accessory chromosome.</title>
        <authorList>
            <person name="Bertazzoni S."/>
            <person name="Jones D.A.B."/>
            <person name="Phan H.T."/>
            <person name="Tan K.-C."/>
            <person name="Hane J.K."/>
        </authorList>
    </citation>
    <scope>NUCLEOTIDE SEQUENCE [LARGE SCALE GENOMIC DNA]</scope>
    <source>
        <strain evidence="3">SN15 / ATCC MYA-4574 / FGSC 10173)</strain>
    </source>
</reference>
<sequence>MSLDLYGSRYEPSRLFNPWETFMHRDESKHVADSKAQFRLGHFVHPSPTPTSPTATQPPLPTVTSQEVVELFLTHGSHRLDDAIPHQQQILKDFMKATIARSPVAPTSAPQNNYIDDLKSTPVSDIALLDDRNNHEGCSRKYDKHCSDCYIVSKKMAIRDLCTHLEGERKTAQGSVDRRIMFIPNLTPHGALLLAATCARRSAVPLRDFLHRYLGRQHTFSVRTSWGFFTEFHISYHAIRLGPIETTTDPRIVSGKSLRQSAPLPLRSQTGNDEDLYYHEAQTSSLCWGPDETFWTELFLVDTYFGSEQNLGTYLENPLLTIPGNGFDPPLGGRKLMKEPVFDPREYFLMKIDRRTEQVATEYRALVETFNKRMEDYAIEVRIVFQDDDQRKHTQTLSNVIETIHTFVDCISGIIDAWESFSRHEIVLFTRHAPEKLKWPDMLTRINRNMTELDRLRKLLITKRELFRSKLESLHTVSSLSQTDTAVKQGNDLKTLTKMTVYVAFPLLFTTAFFSMSFANPPYPWAVFICVLFMVGVVNYIVAETWGNGGEVMVRWVVVKLRS</sequence>
<gene>
    <name evidence="2" type="ORF">JI435_069960</name>
</gene>
<evidence type="ECO:0000313" key="2">
    <source>
        <dbReference type="EMBL" id="QRD00088.1"/>
    </source>
</evidence>
<dbReference type="EMBL" id="CP069032">
    <property type="protein sequence ID" value="QRD00088.1"/>
    <property type="molecule type" value="Genomic_DNA"/>
</dbReference>
<feature type="transmembrane region" description="Helical" evidence="1">
    <location>
        <begin position="499"/>
        <end position="519"/>
    </location>
</feature>
<dbReference type="OrthoDB" id="5428055at2759"/>
<name>A0A7U2F831_PHANO</name>
<dbReference type="AlphaFoldDB" id="A0A7U2F831"/>
<proteinExistence type="predicted"/>
<dbReference type="VEuPathDB" id="FungiDB:JI435_069960"/>
<keyword evidence="1" id="KW-0472">Membrane</keyword>